<protein>
    <submittedName>
        <fullName evidence="9">DNA-binding NtrC family response regulator</fullName>
    </submittedName>
</protein>
<dbReference type="InterPro" id="IPR025944">
    <property type="entry name" value="Sigma_54_int_dom_CS"/>
</dbReference>
<dbReference type="GO" id="GO:0003677">
    <property type="term" value="F:DNA binding"/>
    <property type="evidence" value="ECO:0007669"/>
    <property type="project" value="UniProtKB-KW"/>
</dbReference>
<dbReference type="CDD" id="cd00009">
    <property type="entry name" value="AAA"/>
    <property type="match status" value="1"/>
</dbReference>
<evidence type="ECO:0000256" key="4">
    <source>
        <dbReference type="ARBA" id="ARBA00023125"/>
    </source>
</evidence>
<keyword evidence="2" id="KW-0067">ATP-binding</keyword>
<dbReference type="SMART" id="SM00448">
    <property type="entry name" value="REC"/>
    <property type="match status" value="1"/>
</dbReference>
<dbReference type="AlphaFoldDB" id="A0A840RPJ7"/>
<dbReference type="PROSITE" id="PS50110">
    <property type="entry name" value="RESPONSE_REGULATORY"/>
    <property type="match status" value="1"/>
</dbReference>
<evidence type="ECO:0000259" key="8">
    <source>
        <dbReference type="PROSITE" id="PS50110"/>
    </source>
</evidence>
<feature type="domain" description="Response regulatory" evidence="8">
    <location>
        <begin position="17"/>
        <end position="131"/>
    </location>
</feature>
<evidence type="ECO:0000256" key="3">
    <source>
        <dbReference type="ARBA" id="ARBA00023015"/>
    </source>
</evidence>
<dbReference type="InterPro" id="IPR025662">
    <property type="entry name" value="Sigma_54_int_dom_ATP-bd_1"/>
</dbReference>
<organism evidence="9 10">
    <name type="scientific">Glaciimonas immobilis</name>
    <dbReference type="NCBI Taxonomy" id="728004"/>
    <lineage>
        <taxon>Bacteria</taxon>
        <taxon>Pseudomonadati</taxon>
        <taxon>Pseudomonadota</taxon>
        <taxon>Betaproteobacteria</taxon>
        <taxon>Burkholderiales</taxon>
        <taxon>Oxalobacteraceae</taxon>
        <taxon>Glaciimonas</taxon>
    </lineage>
</organism>
<dbReference type="GO" id="GO:0006355">
    <property type="term" value="P:regulation of DNA-templated transcription"/>
    <property type="evidence" value="ECO:0007669"/>
    <property type="project" value="InterPro"/>
</dbReference>
<keyword evidence="10" id="KW-1185">Reference proteome</keyword>
<dbReference type="Pfam" id="PF00158">
    <property type="entry name" value="Sigma54_activat"/>
    <property type="match status" value="1"/>
</dbReference>
<name>A0A840RPJ7_9BURK</name>
<dbReference type="SMART" id="SM00382">
    <property type="entry name" value="AAA"/>
    <property type="match status" value="1"/>
</dbReference>
<dbReference type="PANTHER" id="PTHR32071:SF117">
    <property type="entry name" value="PTS-DEPENDENT DIHYDROXYACETONE KINASE OPERON REGULATORY PROTEIN-RELATED"/>
    <property type="match status" value="1"/>
</dbReference>
<keyword evidence="5" id="KW-0804">Transcription</keyword>
<dbReference type="InterPro" id="IPR003593">
    <property type="entry name" value="AAA+_ATPase"/>
</dbReference>
<evidence type="ECO:0000256" key="5">
    <source>
        <dbReference type="ARBA" id="ARBA00023163"/>
    </source>
</evidence>
<dbReference type="InterPro" id="IPR058031">
    <property type="entry name" value="AAA_lid_NorR"/>
</dbReference>
<dbReference type="InterPro" id="IPR011006">
    <property type="entry name" value="CheY-like_superfamily"/>
</dbReference>
<dbReference type="InterPro" id="IPR027417">
    <property type="entry name" value="P-loop_NTPase"/>
</dbReference>
<dbReference type="PANTHER" id="PTHR32071">
    <property type="entry name" value="TRANSCRIPTIONAL REGULATORY PROTEIN"/>
    <property type="match status" value="1"/>
</dbReference>
<dbReference type="CDD" id="cd00156">
    <property type="entry name" value="REC"/>
    <property type="match status" value="1"/>
</dbReference>
<accession>A0A840RPJ7</accession>
<dbReference type="SUPFAM" id="SSF52540">
    <property type="entry name" value="P-loop containing nucleoside triphosphate hydrolases"/>
    <property type="match status" value="1"/>
</dbReference>
<dbReference type="Pfam" id="PF25601">
    <property type="entry name" value="AAA_lid_14"/>
    <property type="match status" value="1"/>
</dbReference>
<dbReference type="FunFam" id="3.40.50.300:FF:000006">
    <property type="entry name" value="DNA-binding transcriptional regulator NtrC"/>
    <property type="match status" value="1"/>
</dbReference>
<evidence type="ECO:0000313" key="10">
    <source>
        <dbReference type="Proteomes" id="UP000571084"/>
    </source>
</evidence>
<feature type="modified residue" description="4-aspartylphosphate" evidence="6">
    <location>
        <position position="66"/>
    </location>
</feature>
<dbReference type="PROSITE" id="PS00688">
    <property type="entry name" value="SIGMA54_INTERACT_3"/>
    <property type="match status" value="1"/>
</dbReference>
<dbReference type="GO" id="GO:0000160">
    <property type="term" value="P:phosphorelay signal transduction system"/>
    <property type="evidence" value="ECO:0007669"/>
    <property type="project" value="InterPro"/>
</dbReference>
<sequence length="480" mass="54121">MNTGKPESHHVSVRTECILVVDDDVGITEVVHWILQQKGYECIIANTGAAGLAELNLHDFDLVITDLKLPDMSGLDVIRSIKELELKMPIILMTSFSSVENAIEALRLGAIDYLIKPFHNEGFVFVVERAMNERRIQRENVVLKRSLRKVFSKNAIIGESDGIKKMLAMIQRIAATDANVLIQGESGTGKELVAQALHYGGSRADRPFVPVNCGAIPSELLESELFGHTKGAFTGAVAANAGLIREASGGTLFLDEISEMPLNIQVKLLRVIQERQVRPLGSNNSYVTDTRFVAASNRNLKVETEKGTFRADLFYRLNVITIQVPPLRERAEDIENLAQHFLKYHSRKQGNRILGMRQDFLDFINQYDWPGNVRELENLIERVVILAESDILTCEDLTDMLSVSSSEMPFSAKEERPLSIDEYIKKFILQHQDSHTEIELSSMLGIGRKALWERRRCWGIHKVKEGDENVSPEPLDRDFR</sequence>
<dbReference type="Proteomes" id="UP000571084">
    <property type="component" value="Unassembled WGS sequence"/>
</dbReference>
<dbReference type="Pfam" id="PF00072">
    <property type="entry name" value="Response_reg"/>
    <property type="match status" value="1"/>
</dbReference>
<keyword evidence="1" id="KW-0547">Nucleotide-binding</keyword>
<dbReference type="InterPro" id="IPR002078">
    <property type="entry name" value="Sigma_54_int"/>
</dbReference>
<keyword evidence="4 9" id="KW-0238">DNA-binding</keyword>
<feature type="domain" description="Sigma-54 factor interaction" evidence="7">
    <location>
        <begin position="156"/>
        <end position="385"/>
    </location>
</feature>
<comment type="caution">
    <text evidence="9">The sequence shown here is derived from an EMBL/GenBank/DDBJ whole genome shotgun (WGS) entry which is preliminary data.</text>
</comment>
<dbReference type="InterPro" id="IPR001789">
    <property type="entry name" value="Sig_transdc_resp-reg_receiver"/>
</dbReference>
<keyword evidence="3" id="KW-0805">Transcription regulation</keyword>
<dbReference type="InterPro" id="IPR025943">
    <property type="entry name" value="Sigma_54_int_dom_ATP-bd_2"/>
</dbReference>
<evidence type="ECO:0000259" key="7">
    <source>
        <dbReference type="PROSITE" id="PS50045"/>
    </source>
</evidence>
<evidence type="ECO:0000256" key="6">
    <source>
        <dbReference type="PROSITE-ProRule" id="PRU00169"/>
    </source>
</evidence>
<reference evidence="9 10" key="1">
    <citation type="submission" date="2020-08" db="EMBL/GenBank/DDBJ databases">
        <title>Genomic Encyclopedia of Type Strains, Phase IV (KMG-IV): sequencing the most valuable type-strain genomes for metagenomic binning, comparative biology and taxonomic classification.</title>
        <authorList>
            <person name="Goeker M."/>
        </authorList>
    </citation>
    <scope>NUCLEOTIDE SEQUENCE [LARGE SCALE GENOMIC DNA]</scope>
    <source>
        <strain evidence="9 10">DSM 23240</strain>
    </source>
</reference>
<dbReference type="SUPFAM" id="SSF52172">
    <property type="entry name" value="CheY-like"/>
    <property type="match status" value="1"/>
</dbReference>
<dbReference type="Gene3D" id="1.10.8.60">
    <property type="match status" value="1"/>
</dbReference>
<gene>
    <name evidence="9" type="ORF">HNR39_000872</name>
</gene>
<dbReference type="PROSITE" id="PS00676">
    <property type="entry name" value="SIGMA54_INTERACT_2"/>
    <property type="match status" value="1"/>
</dbReference>
<dbReference type="Gene3D" id="3.40.50.300">
    <property type="entry name" value="P-loop containing nucleotide triphosphate hydrolases"/>
    <property type="match status" value="1"/>
</dbReference>
<dbReference type="Gene3D" id="3.40.50.2300">
    <property type="match status" value="1"/>
</dbReference>
<proteinExistence type="predicted"/>
<evidence type="ECO:0000256" key="1">
    <source>
        <dbReference type="ARBA" id="ARBA00022741"/>
    </source>
</evidence>
<dbReference type="PROSITE" id="PS00675">
    <property type="entry name" value="SIGMA54_INTERACT_1"/>
    <property type="match status" value="1"/>
</dbReference>
<evidence type="ECO:0000256" key="2">
    <source>
        <dbReference type="ARBA" id="ARBA00022840"/>
    </source>
</evidence>
<dbReference type="GO" id="GO:0005524">
    <property type="term" value="F:ATP binding"/>
    <property type="evidence" value="ECO:0007669"/>
    <property type="project" value="UniProtKB-KW"/>
</dbReference>
<evidence type="ECO:0000313" key="9">
    <source>
        <dbReference type="EMBL" id="MBB5199062.1"/>
    </source>
</evidence>
<keyword evidence="6" id="KW-0597">Phosphoprotein</keyword>
<dbReference type="EMBL" id="JACHHQ010000001">
    <property type="protein sequence ID" value="MBB5199062.1"/>
    <property type="molecule type" value="Genomic_DNA"/>
</dbReference>
<dbReference type="RefSeq" id="WP_168053420.1">
    <property type="nucleotide sequence ID" value="NZ_JAAOZT010000002.1"/>
</dbReference>
<dbReference type="PROSITE" id="PS50045">
    <property type="entry name" value="SIGMA54_INTERACT_4"/>
    <property type="match status" value="1"/>
</dbReference>